<keyword evidence="9" id="KW-1185">Reference proteome</keyword>
<dbReference type="Gene3D" id="1.20.5.1700">
    <property type="match status" value="1"/>
</dbReference>
<sequence length="132" mass="15856">MADEKNKVIDEKLKLEKSLNEYQIICDKMKAEFKNLKESEDYYRNQSMNANNKLQEYEKHYRELSDKCVALERQKISQNDIKEMENELMSYRIQQKKSEMRIGSLGQQLEQKIIENKELSEMVDELIAKVRK</sequence>
<evidence type="ECO:0000256" key="1">
    <source>
        <dbReference type="ARBA" id="ARBA00004245"/>
    </source>
</evidence>
<gene>
    <name evidence="8" type="ORF">ONB1V03_LOCUS21781</name>
</gene>
<evidence type="ECO:0000256" key="5">
    <source>
        <dbReference type="ARBA" id="ARBA00023212"/>
    </source>
</evidence>
<dbReference type="GO" id="GO:0005856">
    <property type="term" value="C:cytoskeleton"/>
    <property type="evidence" value="ECO:0007669"/>
    <property type="project" value="UniProtKB-SubCell"/>
</dbReference>
<organism evidence="8">
    <name type="scientific">Oppiella nova</name>
    <dbReference type="NCBI Taxonomy" id="334625"/>
    <lineage>
        <taxon>Eukaryota</taxon>
        <taxon>Metazoa</taxon>
        <taxon>Ecdysozoa</taxon>
        <taxon>Arthropoda</taxon>
        <taxon>Chelicerata</taxon>
        <taxon>Arachnida</taxon>
        <taxon>Acari</taxon>
        <taxon>Acariformes</taxon>
        <taxon>Sarcoptiformes</taxon>
        <taxon>Oribatida</taxon>
        <taxon>Brachypylina</taxon>
        <taxon>Oppioidea</taxon>
        <taxon>Oppiidae</taxon>
        <taxon>Oppiella</taxon>
    </lineage>
</organism>
<dbReference type="InterPro" id="IPR007707">
    <property type="entry name" value="TACC_C"/>
</dbReference>
<dbReference type="AlphaFoldDB" id="A0A7R9MTX1"/>
<dbReference type="Pfam" id="PF05010">
    <property type="entry name" value="TACC_C"/>
    <property type="match status" value="1"/>
</dbReference>
<dbReference type="Proteomes" id="UP000728032">
    <property type="component" value="Unassembled WGS sequence"/>
</dbReference>
<evidence type="ECO:0000256" key="6">
    <source>
        <dbReference type="SAM" id="Coils"/>
    </source>
</evidence>
<accession>A0A7R9MTX1</accession>
<dbReference type="EMBL" id="OC959218">
    <property type="protein sequence ID" value="CAD7665223.1"/>
    <property type="molecule type" value="Genomic_DNA"/>
</dbReference>
<reference evidence="8" key="1">
    <citation type="submission" date="2020-11" db="EMBL/GenBank/DDBJ databases">
        <authorList>
            <person name="Tran Van P."/>
        </authorList>
    </citation>
    <scope>NUCLEOTIDE SEQUENCE</scope>
</reference>
<dbReference type="EMBL" id="CAJPVJ010044393">
    <property type="protein sequence ID" value="CAG2182360.1"/>
    <property type="molecule type" value="Genomic_DNA"/>
</dbReference>
<name>A0A7R9MTX1_9ACAR</name>
<comment type="similarity">
    <text evidence="2">Belongs to the TACC family.</text>
</comment>
<protein>
    <recommendedName>
        <fullName evidence="7">Transforming acidic coiled-coil-containing protein C-terminal domain-containing protein</fullName>
    </recommendedName>
</protein>
<keyword evidence="5" id="KW-0206">Cytoskeleton</keyword>
<keyword evidence="4 6" id="KW-0175">Coiled coil</keyword>
<dbReference type="OrthoDB" id="1702031at2759"/>
<comment type="subcellular location">
    <subcellularLocation>
        <location evidence="1">Cytoplasm</location>
        <location evidence="1">Cytoskeleton</location>
    </subcellularLocation>
</comment>
<evidence type="ECO:0000259" key="7">
    <source>
        <dbReference type="Pfam" id="PF05010"/>
    </source>
</evidence>
<feature type="domain" description="Transforming acidic coiled-coil-containing protein C-terminal" evidence="7">
    <location>
        <begin position="3"/>
        <end position="127"/>
    </location>
</feature>
<evidence type="ECO:0000256" key="4">
    <source>
        <dbReference type="ARBA" id="ARBA00023054"/>
    </source>
</evidence>
<evidence type="ECO:0000313" key="9">
    <source>
        <dbReference type="Proteomes" id="UP000728032"/>
    </source>
</evidence>
<evidence type="ECO:0000256" key="2">
    <source>
        <dbReference type="ARBA" id="ARBA00009423"/>
    </source>
</evidence>
<evidence type="ECO:0000313" key="8">
    <source>
        <dbReference type="EMBL" id="CAD7665223.1"/>
    </source>
</evidence>
<proteinExistence type="inferred from homology"/>
<feature type="coiled-coil region" evidence="6">
    <location>
        <begin position="12"/>
        <end position="129"/>
    </location>
</feature>
<keyword evidence="3" id="KW-0963">Cytoplasm</keyword>
<evidence type="ECO:0000256" key="3">
    <source>
        <dbReference type="ARBA" id="ARBA00022490"/>
    </source>
</evidence>